<sequence>MKPTLEVLRDGPTSAAVGPPLLLVHGGYFAAWCWENFQPYLADRGYASYAPSLRGHGGSPGIERIDSFRTAEYVADVVSVLETIDEPPVLVGHSMGGGLVQRVVAEHGDRVRGAVLLSSLPPDGFSKGAAFGWLRSGMRPLMQLSKLHRGKLPPDAPDSPETFPYSCFFHGDLPAERLASYGRRMQRESQRAGKELTRRVVRDPGAIRVPIAVIAGAEDWFFPPVVAERTARAYGVEPILVPGTGHAAMLDTGWEEVAEHILAFLPRCVTR</sequence>
<proteinExistence type="predicted"/>
<dbReference type="Pfam" id="PF12697">
    <property type="entry name" value="Abhydrolase_6"/>
    <property type="match status" value="1"/>
</dbReference>
<protein>
    <submittedName>
        <fullName evidence="2">Alpha/beta hydrolase</fullName>
    </submittedName>
</protein>
<dbReference type="Gene3D" id="3.40.50.1820">
    <property type="entry name" value="alpha/beta hydrolase"/>
    <property type="match status" value="1"/>
</dbReference>
<name>A0A7D6GGU1_9ACTN</name>
<reference evidence="2" key="1">
    <citation type="submission" date="2020-08" db="EMBL/GenBank/DDBJ databases">
        <title>A bifunctional nitrone conjugated secondary metabolite targeting the ribosome.</title>
        <authorList>
            <person name="Limbrick E.M."/>
            <person name="Graf M."/>
            <person name="Derewacz D.K."/>
            <person name="Nguyen F."/>
            <person name="Spraggins J.M."/>
            <person name="Wieland M."/>
            <person name="Ynigez-Gutierrez A.E."/>
            <person name="Reisman B.J."/>
            <person name="Zinshteyn B."/>
            <person name="McCulloch K."/>
            <person name="Iverson T.M."/>
            <person name="Green R."/>
            <person name="Wilson D.N."/>
            <person name="Bachmann B.O."/>
        </authorList>
    </citation>
    <scope>NUCLEOTIDE SEQUENCE</scope>
    <source>
        <strain evidence="2">Africana</strain>
    </source>
</reference>
<dbReference type="InterPro" id="IPR000073">
    <property type="entry name" value="AB_hydrolase_1"/>
</dbReference>
<dbReference type="InterPro" id="IPR029058">
    <property type="entry name" value="AB_hydrolase_fold"/>
</dbReference>
<dbReference type="PRINTS" id="PR00111">
    <property type="entry name" value="ABHYDROLASE"/>
</dbReference>
<dbReference type="PANTHER" id="PTHR43194:SF2">
    <property type="entry name" value="PEROXISOMAL MEMBRANE PROTEIN LPX1"/>
    <property type="match status" value="1"/>
</dbReference>
<dbReference type="PANTHER" id="PTHR43194">
    <property type="entry name" value="HYDROLASE ALPHA/BETA FOLD FAMILY"/>
    <property type="match status" value="1"/>
</dbReference>
<dbReference type="AlphaFoldDB" id="A0A7D6GGU1"/>
<dbReference type="GO" id="GO:0016787">
    <property type="term" value="F:hydrolase activity"/>
    <property type="evidence" value="ECO:0007669"/>
    <property type="project" value="UniProtKB-KW"/>
</dbReference>
<dbReference type="InterPro" id="IPR050228">
    <property type="entry name" value="Carboxylesterase_BioH"/>
</dbReference>
<evidence type="ECO:0000259" key="1">
    <source>
        <dbReference type="Pfam" id="PF12697"/>
    </source>
</evidence>
<organism evidence="2">
    <name type="scientific">Micromonospora carbonacea</name>
    <dbReference type="NCBI Taxonomy" id="47853"/>
    <lineage>
        <taxon>Bacteria</taxon>
        <taxon>Bacillati</taxon>
        <taxon>Actinomycetota</taxon>
        <taxon>Actinomycetes</taxon>
        <taxon>Micromonosporales</taxon>
        <taxon>Micromonosporaceae</taxon>
        <taxon>Micromonospora</taxon>
    </lineage>
</organism>
<evidence type="ECO:0000313" key="2">
    <source>
        <dbReference type="EMBL" id="QLK00627.1"/>
    </source>
</evidence>
<accession>A0A7D6GGU1</accession>
<dbReference type="SUPFAM" id="SSF53474">
    <property type="entry name" value="alpha/beta-Hydrolases"/>
    <property type="match status" value="1"/>
</dbReference>
<keyword evidence="2" id="KW-0378">Hydrolase</keyword>
<gene>
    <name evidence="2" type="ORF">HZU44_11835</name>
</gene>
<dbReference type="EMBL" id="CP058905">
    <property type="protein sequence ID" value="QLK00627.1"/>
    <property type="molecule type" value="Genomic_DNA"/>
</dbReference>
<feature type="domain" description="AB hydrolase-1" evidence="1">
    <location>
        <begin position="21"/>
        <end position="259"/>
    </location>
</feature>